<comment type="caution">
    <text evidence="2">The sequence shown here is derived from an EMBL/GenBank/DDBJ whole genome shotgun (WGS) entry which is preliminary data.</text>
</comment>
<feature type="region of interest" description="Disordered" evidence="1">
    <location>
        <begin position="219"/>
        <end position="249"/>
    </location>
</feature>
<dbReference type="GeneID" id="59344974"/>
<proteinExistence type="predicted"/>
<evidence type="ECO:0000256" key="1">
    <source>
        <dbReference type="SAM" id="MobiDB-lite"/>
    </source>
</evidence>
<dbReference type="AlphaFoldDB" id="A0A8H6W3A3"/>
<dbReference type="RefSeq" id="XP_037220379.1">
    <property type="nucleotide sequence ID" value="XM_037362458.1"/>
</dbReference>
<protein>
    <submittedName>
        <fullName evidence="2">Uncharacterized protein</fullName>
    </submittedName>
</protein>
<sequence>MENVLSDDEPRERSVPLAETCSDIVVAATSSPPLVLHAPATEDQITSSDDALLQPAWSDRETRDTPTCQHFLEERPVERTTALKRGQPVFNRAGQAICRIMARNAKQCWTYGRIAAIFGVSYQSVQRAVENKSADDVADDYEAAGDPDFSVYFPPLPPGSRSLTDSEKMAFSEDYSEGEGGTSSTFDSDIIVTTGLNRAAKDSFYKRLGRLSDAGYRNPTAPDFSHKRPITDTFTDSDEESAASSPVDRPYPYFGPVGSLSHVQSFPHMFGPTNHPIVSNCASTAHSAQGDTSTPKNNGARSVEKHIRRALPKPRLEATARAAGALSVSPLQHCPPKSSDVGTFLKTALPYLRDDRFASYVCLLERKGFTVGRLHAMAGWQKQELKEAGRLLTVPSKERPDERMVPIEYAQLVQAVQKLGGAKKSLDPCLPPVGANPLHSSRTLADFLRYVMGFDLSGRKRLCEIQGITVVFLCEQRKAKDDGELRELLEAVLLDDEDALMYDEAAAEPRMTALEVLAVELAIRRARTAEEFV</sequence>
<evidence type="ECO:0000313" key="2">
    <source>
        <dbReference type="EMBL" id="KAF7303407.1"/>
    </source>
</evidence>
<dbReference type="Proteomes" id="UP000636479">
    <property type="component" value="Unassembled WGS sequence"/>
</dbReference>
<dbReference type="OrthoDB" id="3020716at2759"/>
<organism evidence="2 3">
    <name type="scientific">Mycena indigotica</name>
    <dbReference type="NCBI Taxonomy" id="2126181"/>
    <lineage>
        <taxon>Eukaryota</taxon>
        <taxon>Fungi</taxon>
        <taxon>Dikarya</taxon>
        <taxon>Basidiomycota</taxon>
        <taxon>Agaricomycotina</taxon>
        <taxon>Agaricomycetes</taxon>
        <taxon>Agaricomycetidae</taxon>
        <taxon>Agaricales</taxon>
        <taxon>Marasmiineae</taxon>
        <taxon>Mycenaceae</taxon>
        <taxon>Mycena</taxon>
    </lineage>
</organism>
<feature type="region of interest" description="Disordered" evidence="1">
    <location>
        <begin position="162"/>
        <end position="184"/>
    </location>
</feature>
<dbReference type="EMBL" id="JACAZF010000005">
    <property type="protein sequence ID" value="KAF7303407.1"/>
    <property type="molecule type" value="Genomic_DNA"/>
</dbReference>
<keyword evidence="3" id="KW-1185">Reference proteome</keyword>
<gene>
    <name evidence="2" type="ORF">MIND_00569200</name>
</gene>
<reference evidence="2" key="1">
    <citation type="submission" date="2020-05" db="EMBL/GenBank/DDBJ databases">
        <title>Mycena genomes resolve the evolution of fungal bioluminescence.</title>
        <authorList>
            <person name="Tsai I.J."/>
        </authorList>
    </citation>
    <scope>NUCLEOTIDE SEQUENCE</scope>
    <source>
        <strain evidence="2">171206Taipei</strain>
    </source>
</reference>
<name>A0A8H6W3A3_9AGAR</name>
<accession>A0A8H6W3A3</accession>
<evidence type="ECO:0000313" key="3">
    <source>
        <dbReference type="Proteomes" id="UP000636479"/>
    </source>
</evidence>